<dbReference type="AlphaFoldDB" id="A0A915CZM1"/>
<sequence length="72" mass="8691">MLCFGQLLKPTGSHLSGRKLRHIIKSVLGNSSSSLCPRFLVFENMQAKWRKKRMRRKLFYWNLKRKRRQSKK</sequence>
<name>A0A915CZM1_9BILA</name>
<organism evidence="1 2">
    <name type="scientific">Ditylenchus dipsaci</name>
    <dbReference type="NCBI Taxonomy" id="166011"/>
    <lineage>
        <taxon>Eukaryota</taxon>
        <taxon>Metazoa</taxon>
        <taxon>Ecdysozoa</taxon>
        <taxon>Nematoda</taxon>
        <taxon>Chromadorea</taxon>
        <taxon>Rhabditida</taxon>
        <taxon>Tylenchina</taxon>
        <taxon>Tylenchomorpha</taxon>
        <taxon>Sphaerularioidea</taxon>
        <taxon>Anguinidae</taxon>
        <taxon>Anguininae</taxon>
        <taxon>Ditylenchus</taxon>
    </lineage>
</organism>
<proteinExistence type="predicted"/>
<evidence type="ECO:0000313" key="2">
    <source>
        <dbReference type="WBParaSite" id="jg14258"/>
    </source>
</evidence>
<protein>
    <submittedName>
        <fullName evidence="2">Uncharacterized protein</fullName>
    </submittedName>
</protein>
<accession>A0A915CZM1</accession>
<dbReference type="WBParaSite" id="jg14258">
    <property type="protein sequence ID" value="jg14258"/>
    <property type="gene ID" value="jg14258"/>
</dbReference>
<reference evidence="2" key="1">
    <citation type="submission" date="2022-11" db="UniProtKB">
        <authorList>
            <consortium name="WormBaseParasite"/>
        </authorList>
    </citation>
    <scope>IDENTIFICATION</scope>
</reference>
<keyword evidence="1" id="KW-1185">Reference proteome</keyword>
<dbReference type="Proteomes" id="UP000887574">
    <property type="component" value="Unplaced"/>
</dbReference>
<evidence type="ECO:0000313" key="1">
    <source>
        <dbReference type="Proteomes" id="UP000887574"/>
    </source>
</evidence>